<keyword evidence="3" id="KW-1185">Reference proteome</keyword>
<feature type="region of interest" description="Disordered" evidence="1">
    <location>
        <begin position="1"/>
        <end position="20"/>
    </location>
</feature>
<accession>A0A0M0LQJ0</accession>
<evidence type="ECO:0000313" key="2">
    <source>
        <dbReference type="EMBL" id="KOO53335.1"/>
    </source>
</evidence>
<organism evidence="2 3">
    <name type="scientific">Chrysochromulina tobinii</name>
    <dbReference type="NCBI Taxonomy" id="1460289"/>
    <lineage>
        <taxon>Eukaryota</taxon>
        <taxon>Haptista</taxon>
        <taxon>Haptophyta</taxon>
        <taxon>Prymnesiophyceae</taxon>
        <taxon>Prymnesiales</taxon>
        <taxon>Chrysochromulinaceae</taxon>
        <taxon>Chrysochromulina</taxon>
    </lineage>
</organism>
<reference evidence="3" key="1">
    <citation type="journal article" date="2015" name="PLoS Genet.">
        <title>Genome Sequence and Transcriptome Analyses of Chrysochromulina tobin: Metabolic Tools for Enhanced Algal Fitness in the Prominent Order Prymnesiales (Haptophyceae).</title>
        <authorList>
            <person name="Hovde B.T."/>
            <person name="Deodato C.R."/>
            <person name="Hunsperger H.M."/>
            <person name="Ryken S.A."/>
            <person name="Yost W."/>
            <person name="Jha R.K."/>
            <person name="Patterson J."/>
            <person name="Monnat R.J. Jr."/>
            <person name="Barlow S.B."/>
            <person name="Starkenburg S.R."/>
            <person name="Cattolico R.A."/>
        </authorList>
    </citation>
    <scope>NUCLEOTIDE SEQUENCE</scope>
    <source>
        <strain evidence="3">CCMP291</strain>
    </source>
</reference>
<protein>
    <submittedName>
        <fullName evidence="2">Uncharacterized protein</fullName>
    </submittedName>
</protein>
<sequence>MRIRSRNCVAGDRGRRNRDGGVIDIDTAAPLCSCIPVDRGRRYRDRGVRGADTTSLISCVPTYGARRDGHSARIPDIDTTAN</sequence>
<name>A0A0M0LQJ0_9EUKA</name>
<dbReference type="Proteomes" id="UP000037460">
    <property type="component" value="Unassembled WGS sequence"/>
</dbReference>
<evidence type="ECO:0000313" key="3">
    <source>
        <dbReference type="Proteomes" id="UP000037460"/>
    </source>
</evidence>
<dbReference type="EMBL" id="JWZX01000278">
    <property type="protein sequence ID" value="KOO53335.1"/>
    <property type="molecule type" value="Genomic_DNA"/>
</dbReference>
<proteinExistence type="predicted"/>
<evidence type="ECO:0000256" key="1">
    <source>
        <dbReference type="SAM" id="MobiDB-lite"/>
    </source>
</evidence>
<comment type="caution">
    <text evidence="2">The sequence shown here is derived from an EMBL/GenBank/DDBJ whole genome shotgun (WGS) entry which is preliminary data.</text>
</comment>
<gene>
    <name evidence="2" type="ORF">Ctob_015051</name>
</gene>
<dbReference type="AlphaFoldDB" id="A0A0M0LQJ0"/>